<keyword evidence="1" id="KW-0472">Membrane</keyword>
<gene>
    <name evidence="2" type="ORF">CKO28_05420</name>
</gene>
<reference evidence="2 3" key="1">
    <citation type="journal article" date="2020" name="Microorganisms">
        <title>Osmotic Adaptation and Compatible Solute Biosynthesis of Phototrophic Bacteria as Revealed from Genome Analyses.</title>
        <authorList>
            <person name="Imhoff J.F."/>
            <person name="Rahn T."/>
            <person name="Kunzel S."/>
            <person name="Keller A."/>
            <person name="Neulinger S.C."/>
        </authorList>
    </citation>
    <scope>NUCLEOTIDE SEQUENCE [LARGE SCALE GENOMIC DNA]</scope>
    <source>
        <strain evidence="2 3">DSM 9895</strain>
    </source>
</reference>
<comment type="caution">
    <text evidence="2">The sequence shown here is derived from an EMBL/GenBank/DDBJ whole genome shotgun (WGS) entry which is preliminary data.</text>
</comment>
<feature type="transmembrane region" description="Helical" evidence="1">
    <location>
        <begin position="243"/>
        <end position="265"/>
    </location>
</feature>
<dbReference type="Pfam" id="PF09608">
    <property type="entry name" value="Alph_Pro_TM"/>
    <property type="match status" value="1"/>
</dbReference>
<sequence>MSAHRAITWLRRRLQPLATVLLGAVVLSGVPAERGHSQDLVADLSKHLVAITTGFTGTEVLLFGAVGQPADGSSPGEVAVVVRGPSTPVTMRRKSRVVGIWMNTASMTFERVPSFYAVAASAPLSQLAPPQLRQRNGIGLDALNISLPPAKASPNVAQEWRDALIRAKQRKGLYSASVRPVVFLGARLFRTEVYFPANVPTGSYQVETYLLRDGQVVSAQTTPLIVSKVGVEATLTRFAYEYAALYGLVAIIVALLAGWGGYALFRKA</sequence>
<accession>A0ABS1DB75</accession>
<dbReference type="EMBL" id="NRRL01000007">
    <property type="protein sequence ID" value="MBK1667469.1"/>
    <property type="molecule type" value="Genomic_DNA"/>
</dbReference>
<dbReference type="InterPro" id="IPR019088">
    <property type="entry name" value="CHP02186-rel_TM"/>
</dbReference>
<proteinExistence type="predicted"/>
<keyword evidence="3" id="KW-1185">Reference proteome</keyword>
<name>A0ABS1DB75_9PROT</name>
<keyword evidence="1" id="KW-0812">Transmembrane</keyword>
<evidence type="ECO:0000313" key="2">
    <source>
        <dbReference type="EMBL" id="MBK1667469.1"/>
    </source>
</evidence>
<dbReference type="Proteomes" id="UP001296873">
    <property type="component" value="Unassembled WGS sequence"/>
</dbReference>
<evidence type="ECO:0000313" key="3">
    <source>
        <dbReference type="Proteomes" id="UP001296873"/>
    </source>
</evidence>
<organism evidence="2 3">
    <name type="scientific">Rhodovibrio sodomensis</name>
    <dbReference type="NCBI Taxonomy" id="1088"/>
    <lineage>
        <taxon>Bacteria</taxon>
        <taxon>Pseudomonadati</taxon>
        <taxon>Pseudomonadota</taxon>
        <taxon>Alphaproteobacteria</taxon>
        <taxon>Rhodospirillales</taxon>
        <taxon>Rhodovibrionaceae</taxon>
        <taxon>Rhodovibrio</taxon>
    </lineage>
</organism>
<dbReference type="RefSeq" id="WP_200339603.1">
    <property type="nucleotide sequence ID" value="NZ_NRRL01000007.1"/>
</dbReference>
<evidence type="ECO:0008006" key="4">
    <source>
        <dbReference type="Google" id="ProtNLM"/>
    </source>
</evidence>
<keyword evidence="1" id="KW-1133">Transmembrane helix</keyword>
<protein>
    <recommendedName>
        <fullName evidence="4">TIGR02186 family protein</fullName>
    </recommendedName>
</protein>
<evidence type="ECO:0000256" key="1">
    <source>
        <dbReference type="SAM" id="Phobius"/>
    </source>
</evidence>